<dbReference type="GO" id="GO:0009338">
    <property type="term" value="C:exodeoxyribonuclease V complex"/>
    <property type="evidence" value="ECO:0007669"/>
    <property type="project" value="TreeGrafter"/>
</dbReference>
<dbReference type="Pfam" id="PF18335">
    <property type="entry name" value="SH3_13"/>
    <property type="match status" value="1"/>
</dbReference>
<dbReference type="InterPro" id="IPR027417">
    <property type="entry name" value="P-loop_NTPase"/>
</dbReference>
<dbReference type="CDD" id="cd17933">
    <property type="entry name" value="DEXSc_RecD-like"/>
    <property type="match status" value="1"/>
</dbReference>
<evidence type="ECO:0000313" key="5">
    <source>
        <dbReference type="Proteomes" id="UP000387223"/>
    </source>
</evidence>
<dbReference type="AlphaFoldDB" id="A0A5M3Q0A3"/>
<comment type="caution">
    <text evidence="4">The sequence shown here is derived from an EMBL/GenBank/DDBJ whole genome shotgun (WGS) entry which is preliminary data.</text>
</comment>
<evidence type="ECO:0000256" key="1">
    <source>
        <dbReference type="ARBA" id="ARBA00022741"/>
    </source>
</evidence>
<dbReference type="RefSeq" id="WP_153637276.1">
    <property type="nucleotide sequence ID" value="NZ_BGZI01000015.1"/>
</dbReference>
<dbReference type="SUPFAM" id="SSF52540">
    <property type="entry name" value="P-loop containing nucleoside triphosphate hydrolases"/>
    <property type="match status" value="2"/>
</dbReference>
<reference evidence="4 5" key="1">
    <citation type="journal article" date="2019" name="J. Gen. Appl. Microbiol.">
        <title>Aerobic degradation of cis-dichloroethene by the marine bacterium Marinobacter salsuginis strain 5N-3.</title>
        <authorList>
            <person name="Inoue Y."/>
            <person name="Fukunaga Y."/>
            <person name="Katsumata H."/>
            <person name="Ohji S."/>
            <person name="Hosoyama A."/>
            <person name="Mori K."/>
            <person name="Ando K."/>
        </authorList>
    </citation>
    <scope>NUCLEOTIDE SEQUENCE [LARGE SCALE GENOMIC DNA]</scope>
    <source>
        <strain evidence="4 5">NBRC 109114</strain>
    </source>
</reference>
<dbReference type="PANTHER" id="PTHR43788:SF6">
    <property type="entry name" value="DNA HELICASE B"/>
    <property type="match status" value="1"/>
</dbReference>
<dbReference type="PANTHER" id="PTHR43788">
    <property type="entry name" value="DNA2/NAM7 HELICASE FAMILY MEMBER"/>
    <property type="match status" value="1"/>
</dbReference>
<organism evidence="4 5">
    <name type="scientific">Marinobacter salsuginis</name>
    <dbReference type="NCBI Taxonomy" id="418719"/>
    <lineage>
        <taxon>Bacteria</taxon>
        <taxon>Pseudomonadati</taxon>
        <taxon>Pseudomonadota</taxon>
        <taxon>Gammaproteobacteria</taxon>
        <taxon>Pseudomonadales</taxon>
        <taxon>Marinobacteraceae</taxon>
        <taxon>Marinobacter</taxon>
    </lineage>
</organism>
<dbReference type="InterPro" id="IPR003593">
    <property type="entry name" value="AAA+_ATPase"/>
</dbReference>
<dbReference type="SMART" id="SM00382">
    <property type="entry name" value="AAA"/>
    <property type="match status" value="1"/>
</dbReference>
<keyword evidence="1" id="KW-0547">Nucleotide-binding</keyword>
<evidence type="ECO:0000259" key="3">
    <source>
        <dbReference type="SMART" id="SM00382"/>
    </source>
</evidence>
<name>A0A5M3Q0A3_9GAMM</name>
<dbReference type="Proteomes" id="UP000387223">
    <property type="component" value="Unassembled WGS sequence"/>
</dbReference>
<evidence type="ECO:0000256" key="2">
    <source>
        <dbReference type="ARBA" id="ARBA00022840"/>
    </source>
</evidence>
<dbReference type="InterPro" id="IPR041451">
    <property type="entry name" value="RecD2_SH13"/>
</dbReference>
<feature type="domain" description="AAA+ ATPase" evidence="3">
    <location>
        <begin position="347"/>
        <end position="502"/>
    </location>
</feature>
<dbReference type="EMBL" id="BGZI01000015">
    <property type="protein sequence ID" value="GBO88665.1"/>
    <property type="molecule type" value="Genomic_DNA"/>
</dbReference>
<dbReference type="Pfam" id="PF13245">
    <property type="entry name" value="AAA_19"/>
    <property type="match status" value="1"/>
</dbReference>
<keyword evidence="4" id="KW-0347">Helicase</keyword>
<keyword evidence="2" id="KW-0067">ATP-binding</keyword>
<dbReference type="GO" id="GO:0005524">
    <property type="term" value="F:ATP binding"/>
    <property type="evidence" value="ECO:0007669"/>
    <property type="project" value="UniProtKB-KW"/>
</dbReference>
<dbReference type="GO" id="GO:0006310">
    <property type="term" value="P:DNA recombination"/>
    <property type="evidence" value="ECO:0007669"/>
    <property type="project" value="TreeGrafter"/>
</dbReference>
<accession>A0A5M3Q0A3</accession>
<keyword evidence="4" id="KW-0378">Hydrolase</keyword>
<protein>
    <submittedName>
        <fullName evidence="4">ATP-dependent RecD-like DNA helicase</fullName>
    </submittedName>
</protein>
<dbReference type="GO" id="GO:0017116">
    <property type="term" value="F:single-stranded DNA helicase activity"/>
    <property type="evidence" value="ECO:0007669"/>
    <property type="project" value="TreeGrafter"/>
</dbReference>
<dbReference type="Gene3D" id="2.30.30.940">
    <property type="match status" value="1"/>
</dbReference>
<evidence type="ECO:0000313" key="4">
    <source>
        <dbReference type="EMBL" id="GBO88665.1"/>
    </source>
</evidence>
<dbReference type="Pfam" id="PF13538">
    <property type="entry name" value="UvrD_C_2"/>
    <property type="match status" value="1"/>
</dbReference>
<proteinExistence type="predicted"/>
<dbReference type="Gene3D" id="3.40.50.300">
    <property type="entry name" value="P-loop containing nucleotide triphosphate hydrolases"/>
    <property type="match status" value="2"/>
</dbReference>
<sequence length="778" mass="86306">MAKNETAFTGVIESFLWKDNKSNHALIKLKNVSTIDSSLPESLVCSGTFGDLKPGMKILGKGSARENRQNQLELRVRAFEAIFPNTAYDTLQFLLDGGIPYLSSVRTAMAFIKAGNGGKMPSGRCSAIRLLASNPEAISISGFPQAIIKQMSDAINTEGQRITTINWLVRNMGIKREEAISLERKIPCDPEEYIRRYPYKAGKLFNLEFSICDQVARDFGVLESQKGDRIDAALYSAFREKIDRGSTAIPFKELKDTLTNKIGAFQDANSILEALKVSDNYTHIQIGDHHVVQQKKWSLVEEQIAKELHRIATAESVLPQKDWKLPPPKPGQEKAVDQEKGILMAVKSNVSILTGGPGTGKTTTVDKILTMVKEAGKSDGSPVRFSLSAPSGLAALRITQQTKLPAKTLHKTLQMTHTGEPKRGRENPVNADMFVIDEGSMLEAEIFLKALQAVPSGSKLLLVGDPDQLPAVGAGNVLEDLINSENRLIPSTRLRQVFRNAGDIATNAHKINDGDMPAISQRHVVDEKEQWNVWQMKSDAEKKTALRQLIRNDLIQNCGYKHSDIQVLAPQHKGELGTESLNVMLQEVINPMGPGKVSMKIGSSGEYRTGDKIIYLTNSPEKNLVNGDTGYIQMIDVRKKEATVRFNGVDVKLDRRTLSQRTKLAYCLTVHKSQGSEYPCVILPMSEKHKWTRQLYYTGVTRGKGHVFTLTDENTLEAAVNDSHREHRITGLQAAVHKYCPEGSDFELKIDNGFEKLVPKEKAKTQEYSTLKAEPLTF</sequence>
<dbReference type="CDD" id="cd18809">
    <property type="entry name" value="SF1_C_RecD"/>
    <property type="match status" value="1"/>
</dbReference>
<dbReference type="InterPro" id="IPR027785">
    <property type="entry name" value="UvrD-like_helicase_C"/>
</dbReference>
<dbReference type="InterPro" id="IPR050534">
    <property type="entry name" value="Coronavir_polyprotein_1ab"/>
</dbReference>
<gene>
    <name evidence="4" type="primary">recD2</name>
    <name evidence="4" type="ORF">MSSD14B_23330</name>
</gene>